<dbReference type="Gene3D" id="1.25.40.20">
    <property type="entry name" value="Ankyrin repeat-containing domain"/>
    <property type="match status" value="2"/>
</dbReference>
<sequence length="580" mass="66794">MEEIKLSELKEISKDYINIFISLYRMNSFDENEIKAIYEMIKCKLIETNTVSATEILTEIIYASKYNNQYLKTYWVLFKMIFEEYQIKFKFDSDVFKYFVIQEYKVNDQNIDTSNGYSLDVHERDTIYRAIMEDDIESFKSFTTRDEFDINQKLESKLYPKSKNGLSFLELCCYHGSINCFRFLRSEFKSKITPESLQLSFLGKNDDILKECLNTILPTQKCMKYAIISHNVELVYSLVKDYKLNIAVEDCCKYNNVAAFFLYLWNQNYPVPIWFAYSVYFNIAGLWEYFVSDGADVNYPYQYGITALHEAVNSNCYKLADYLISHGADVNAKDNYGKTILHVAAFQNDVEKIRYLISNGANVNATDNNKRTPLHYAAKNCRKEAFEFLISHGADVNAKDEYGLTPLHDVSSAGNVDYAKILVSSGADVNQKNSVGWTAMYYAVVNQHIRIARLLASYKADVNTQDVQGKSLLHWETTHFNKKVFEILIKNRADVNARDNDGSSVLCYAIRSKCTEMVSSLLYNGAYPNDHINGKTALQYTIENGYIEMARMLVHYGADIPDNFDFESIGLGDALMSCYI</sequence>
<feature type="repeat" description="ANK" evidence="1">
    <location>
        <begin position="533"/>
        <end position="560"/>
    </location>
</feature>
<dbReference type="Pfam" id="PF13606">
    <property type="entry name" value="Ank_3"/>
    <property type="match status" value="1"/>
</dbReference>
<feature type="repeat" description="ANK" evidence="1">
    <location>
        <begin position="369"/>
        <end position="401"/>
    </location>
</feature>
<dbReference type="PANTHER" id="PTHR24182:SF13">
    <property type="entry name" value="LD18443P"/>
    <property type="match status" value="1"/>
</dbReference>
<evidence type="ECO:0000313" key="3">
    <source>
        <dbReference type="EMBL" id="EAY23493.1"/>
    </source>
</evidence>
<protein>
    <recommendedName>
        <fullName evidence="2">DUF3447 domain-containing protein</fullName>
    </recommendedName>
</protein>
<dbReference type="InterPro" id="IPR036770">
    <property type="entry name" value="Ankyrin_rpt-contain_sf"/>
</dbReference>
<dbReference type="AlphaFoldDB" id="A2D860"/>
<dbReference type="Pfam" id="PF11929">
    <property type="entry name" value="DUF3447"/>
    <property type="match status" value="1"/>
</dbReference>
<dbReference type="Proteomes" id="UP000001542">
    <property type="component" value="Unassembled WGS sequence"/>
</dbReference>
<feature type="repeat" description="ANK" evidence="1">
    <location>
        <begin position="435"/>
        <end position="467"/>
    </location>
</feature>
<dbReference type="RefSeq" id="XP_001584479.1">
    <property type="nucleotide sequence ID" value="XM_001584429.1"/>
</dbReference>
<dbReference type="PANTHER" id="PTHR24182">
    <property type="entry name" value="ANKYRIN REPEAT AND SOCS BOX CONTAINING 4"/>
    <property type="match status" value="1"/>
</dbReference>
<evidence type="ECO:0000256" key="1">
    <source>
        <dbReference type="PROSITE-ProRule" id="PRU00023"/>
    </source>
</evidence>
<dbReference type="Pfam" id="PF12796">
    <property type="entry name" value="Ank_2"/>
    <property type="match status" value="2"/>
</dbReference>
<dbReference type="SUPFAM" id="SSF48403">
    <property type="entry name" value="Ankyrin repeat"/>
    <property type="match status" value="2"/>
</dbReference>
<proteinExistence type="predicted"/>
<accession>A2D860</accession>
<dbReference type="PROSITE" id="PS50297">
    <property type="entry name" value="ANK_REP_REGION"/>
    <property type="match status" value="7"/>
</dbReference>
<name>A2D860_TRIV3</name>
<dbReference type="PRINTS" id="PR01415">
    <property type="entry name" value="ANKYRIN"/>
</dbReference>
<evidence type="ECO:0000259" key="2">
    <source>
        <dbReference type="Pfam" id="PF11929"/>
    </source>
</evidence>
<dbReference type="SMART" id="SM00248">
    <property type="entry name" value="ANK"/>
    <property type="match status" value="9"/>
</dbReference>
<feature type="domain" description="DUF3447" evidence="2">
    <location>
        <begin position="188"/>
        <end position="263"/>
    </location>
</feature>
<dbReference type="STRING" id="5722.A2D860"/>
<dbReference type="SMR" id="A2D860"/>
<dbReference type="VEuPathDB" id="TrichDB:TVAGG3_1046660"/>
<dbReference type="KEGG" id="tva:5469057"/>
<dbReference type="InterPro" id="IPR020683">
    <property type="entry name" value="DUF3447"/>
</dbReference>
<dbReference type="Pfam" id="PF13637">
    <property type="entry name" value="Ank_4"/>
    <property type="match status" value="1"/>
</dbReference>
<keyword evidence="1" id="KW-0040">ANK repeat</keyword>
<reference evidence="3" key="1">
    <citation type="submission" date="2006-10" db="EMBL/GenBank/DDBJ databases">
        <authorList>
            <person name="Amadeo P."/>
            <person name="Zhao Q."/>
            <person name="Wortman J."/>
            <person name="Fraser-Liggett C."/>
            <person name="Carlton J."/>
        </authorList>
    </citation>
    <scope>NUCLEOTIDE SEQUENCE</scope>
    <source>
        <strain evidence="3">G3</strain>
    </source>
</reference>
<feature type="repeat" description="ANK" evidence="1">
    <location>
        <begin position="468"/>
        <end position="500"/>
    </location>
</feature>
<dbReference type="VEuPathDB" id="TrichDB:TVAG_071570"/>
<reference evidence="3" key="2">
    <citation type="journal article" date="2007" name="Science">
        <title>Draft genome sequence of the sexually transmitted pathogen Trichomonas vaginalis.</title>
        <authorList>
            <person name="Carlton J.M."/>
            <person name="Hirt R.P."/>
            <person name="Silva J.C."/>
            <person name="Delcher A.L."/>
            <person name="Schatz M."/>
            <person name="Zhao Q."/>
            <person name="Wortman J.R."/>
            <person name="Bidwell S.L."/>
            <person name="Alsmark U.C.M."/>
            <person name="Besteiro S."/>
            <person name="Sicheritz-Ponten T."/>
            <person name="Noel C.J."/>
            <person name="Dacks J.B."/>
            <person name="Foster P.G."/>
            <person name="Simillion C."/>
            <person name="Van de Peer Y."/>
            <person name="Miranda-Saavedra D."/>
            <person name="Barton G.J."/>
            <person name="Westrop G.D."/>
            <person name="Mueller S."/>
            <person name="Dessi D."/>
            <person name="Fiori P.L."/>
            <person name="Ren Q."/>
            <person name="Paulsen I."/>
            <person name="Zhang H."/>
            <person name="Bastida-Corcuera F.D."/>
            <person name="Simoes-Barbosa A."/>
            <person name="Brown M.T."/>
            <person name="Hayes R.D."/>
            <person name="Mukherjee M."/>
            <person name="Okumura C.Y."/>
            <person name="Schneider R."/>
            <person name="Smith A.J."/>
            <person name="Vanacova S."/>
            <person name="Villalvazo M."/>
            <person name="Haas B.J."/>
            <person name="Pertea M."/>
            <person name="Feldblyum T.V."/>
            <person name="Utterback T.R."/>
            <person name="Shu C.L."/>
            <person name="Osoegawa K."/>
            <person name="de Jong P.J."/>
            <person name="Hrdy I."/>
            <person name="Horvathova L."/>
            <person name="Zubacova Z."/>
            <person name="Dolezal P."/>
            <person name="Malik S.B."/>
            <person name="Logsdon J.M. Jr."/>
            <person name="Henze K."/>
            <person name="Gupta A."/>
            <person name="Wang C.C."/>
            <person name="Dunne R.L."/>
            <person name="Upcroft J.A."/>
            <person name="Upcroft P."/>
            <person name="White O."/>
            <person name="Salzberg S.L."/>
            <person name="Tang P."/>
            <person name="Chiu C.-H."/>
            <person name="Lee Y.-S."/>
            <person name="Embley T.M."/>
            <person name="Coombs G.H."/>
            <person name="Mottram J.C."/>
            <person name="Tachezy J."/>
            <person name="Fraser-Liggett C.M."/>
            <person name="Johnson P.J."/>
        </authorList>
    </citation>
    <scope>NUCLEOTIDE SEQUENCE [LARGE SCALE GENOMIC DNA]</scope>
    <source>
        <strain evidence="3">G3</strain>
    </source>
</reference>
<dbReference type="eggNOG" id="KOG4177">
    <property type="taxonomic scope" value="Eukaryota"/>
</dbReference>
<organism evidence="3 4">
    <name type="scientific">Trichomonas vaginalis (strain ATCC PRA-98 / G3)</name>
    <dbReference type="NCBI Taxonomy" id="412133"/>
    <lineage>
        <taxon>Eukaryota</taxon>
        <taxon>Metamonada</taxon>
        <taxon>Parabasalia</taxon>
        <taxon>Trichomonadida</taxon>
        <taxon>Trichomonadidae</taxon>
        <taxon>Trichomonas</taxon>
    </lineage>
</organism>
<dbReference type="OrthoDB" id="533508at2759"/>
<dbReference type="PROSITE" id="PS50088">
    <property type="entry name" value="ANK_REPEAT"/>
    <property type="match status" value="7"/>
</dbReference>
<feature type="repeat" description="ANK" evidence="1">
    <location>
        <begin position="336"/>
        <end position="368"/>
    </location>
</feature>
<evidence type="ECO:0000313" key="4">
    <source>
        <dbReference type="Proteomes" id="UP000001542"/>
    </source>
</evidence>
<dbReference type="InterPro" id="IPR002110">
    <property type="entry name" value="Ankyrin_rpt"/>
</dbReference>
<dbReference type="EMBL" id="DS113178">
    <property type="protein sequence ID" value="EAY23493.1"/>
    <property type="molecule type" value="Genomic_DNA"/>
</dbReference>
<feature type="repeat" description="ANK" evidence="1">
    <location>
        <begin position="303"/>
        <end position="335"/>
    </location>
</feature>
<dbReference type="InParanoid" id="A2D860"/>
<feature type="repeat" description="ANK" evidence="1">
    <location>
        <begin position="402"/>
        <end position="434"/>
    </location>
</feature>
<keyword evidence="4" id="KW-1185">Reference proteome</keyword>
<gene>
    <name evidence="3" type="ORF">TVAG_071570</name>
</gene>